<protein>
    <submittedName>
        <fullName evidence="1">Uncharacterized protein</fullName>
    </submittedName>
</protein>
<name>A0A8P4GGB1_DICLA</name>
<keyword evidence="2" id="KW-1185">Reference proteome</keyword>
<dbReference type="Proteomes" id="UP000694389">
    <property type="component" value="Unassembled WGS sequence"/>
</dbReference>
<evidence type="ECO:0000313" key="2">
    <source>
        <dbReference type="Proteomes" id="UP000694389"/>
    </source>
</evidence>
<evidence type="ECO:0000313" key="1">
    <source>
        <dbReference type="Ensembl" id="ENSDLAP00005079979.1"/>
    </source>
</evidence>
<organism evidence="1 2">
    <name type="scientific">Dicentrarchus labrax</name>
    <name type="common">European seabass</name>
    <name type="synonym">Morone labrax</name>
    <dbReference type="NCBI Taxonomy" id="13489"/>
    <lineage>
        <taxon>Eukaryota</taxon>
        <taxon>Metazoa</taxon>
        <taxon>Chordata</taxon>
        <taxon>Craniata</taxon>
        <taxon>Vertebrata</taxon>
        <taxon>Euteleostomi</taxon>
        <taxon>Actinopterygii</taxon>
        <taxon>Neopterygii</taxon>
        <taxon>Teleostei</taxon>
        <taxon>Neoteleostei</taxon>
        <taxon>Acanthomorphata</taxon>
        <taxon>Eupercaria</taxon>
        <taxon>Moronidae</taxon>
        <taxon>Dicentrarchus</taxon>
    </lineage>
</organism>
<dbReference type="Ensembl" id="ENSDLAT00005067653.1">
    <property type="protein sequence ID" value="ENSDLAP00005079979.1"/>
    <property type="gene ID" value="ENSDLAG00005034891.1"/>
</dbReference>
<accession>A0A8P4GGB1</accession>
<sequence>RRKRRQVTRQGQGNADVCVYVCGYFHVCVCLWVDVRGATVRTLYLQSSPGTLPGKTKTKTFIFLFKKLCKNICNTIILRKENVL</sequence>
<proteinExistence type="predicted"/>
<reference evidence="1" key="1">
    <citation type="submission" date="2025-08" db="UniProtKB">
        <authorList>
            <consortium name="Ensembl"/>
        </authorList>
    </citation>
    <scope>IDENTIFICATION</scope>
</reference>
<reference evidence="1" key="2">
    <citation type="submission" date="2025-09" db="UniProtKB">
        <authorList>
            <consortium name="Ensembl"/>
        </authorList>
    </citation>
    <scope>IDENTIFICATION</scope>
</reference>
<dbReference type="AlphaFoldDB" id="A0A8P4GGB1"/>